<proteinExistence type="predicted"/>
<evidence type="ECO:0000313" key="1">
    <source>
        <dbReference type="EMBL" id="PPK91925.1"/>
    </source>
</evidence>
<dbReference type="Proteomes" id="UP000239485">
    <property type="component" value="Unassembled WGS sequence"/>
</dbReference>
<comment type="caution">
    <text evidence="1">The sequence shown here is derived from an EMBL/GenBank/DDBJ whole genome shotgun (WGS) entry which is preliminary data.</text>
</comment>
<dbReference type="EMBL" id="PTJD01000019">
    <property type="protein sequence ID" value="PPK91925.1"/>
    <property type="molecule type" value="Genomic_DNA"/>
</dbReference>
<dbReference type="RefSeq" id="WP_158257344.1">
    <property type="nucleotide sequence ID" value="NZ_PTJD01000019.1"/>
</dbReference>
<gene>
    <name evidence="1" type="ORF">CLV92_1196</name>
</gene>
<keyword evidence="2" id="KW-1185">Reference proteome</keyword>
<evidence type="ECO:0000313" key="2">
    <source>
        <dbReference type="Proteomes" id="UP000239485"/>
    </source>
</evidence>
<accession>A0A2S6ICH8</accession>
<reference evidence="1 2" key="1">
    <citation type="submission" date="2018-02" db="EMBL/GenBank/DDBJ databases">
        <title>Genomic Encyclopedia of Archaeal and Bacterial Type Strains, Phase II (KMG-II): from individual species to whole genera.</title>
        <authorList>
            <person name="Goeker M."/>
        </authorList>
    </citation>
    <scope>NUCLEOTIDE SEQUENCE [LARGE SCALE GENOMIC DNA]</scope>
    <source>
        <strain evidence="1 2">DSM 22857</strain>
    </source>
</reference>
<organism evidence="1 2">
    <name type="scientific">Kineococcus xinjiangensis</name>
    <dbReference type="NCBI Taxonomy" id="512762"/>
    <lineage>
        <taxon>Bacteria</taxon>
        <taxon>Bacillati</taxon>
        <taxon>Actinomycetota</taxon>
        <taxon>Actinomycetes</taxon>
        <taxon>Kineosporiales</taxon>
        <taxon>Kineosporiaceae</taxon>
        <taxon>Kineococcus</taxon>
    </lineage>
</organism>
<dbReference type="AlphaFoldDB" id="A0A2S6ICH8"/>
<name>A0A2S6ICH8_9ACTN</name>
<protein>
    <submittedName>
        <fullName evidence="1">Uncharacterized protein</fullName>
    </submittedName>
</protein>
<sequence length="48" mass="5467">MQWTIAYQTPQTSEVLRETVATADSWDAVTTVREKLPEGHTVLYVMRG</sequence>